<proteinExistence type="predicted"/>
<dbReference type="SUPFAM" id="SSF53474">
    <property type="entry name" value="alpha/beta-Hydrolases"/>
    <property type="match status" value="1"/>
</dbReference>
<sequence length="300" mass="30482">MLKKLAITTVLAGAAVVLMTPAQASGRMIKVYGADLASADRVAVIVPGADTTAATFENSARRPGGAARALLAQAARLSPGTRLAVVAWLGYDAPATWSFGALTSSAAVEGARELRRTVHDLRRHTAAPIALLCHSYGSVLCAAAAPGLPVSDLAVFGSPGLGGARTAADLAGSPAEQRSSGDRPPATTGSRIDARAALTASAGTPRRAVAAATGAAVQGSALRVWAARGQNDWIRFVPHTRIGPVGFGTDPMSPGFGARHFDAGAGGHSDYFTPGTPSLRNLTWITLGHPTKVTAAPRTP</sequence>
<name>A0A1H7XS17_9ACTN</name>
<organism evidence="4 5">
    <name type="scientific">Nonomuraea pusilla</name>
    <dbReference type="NCBI Taxonomy" id="46177"/>
    <lineage>
        <taxon>Bacteria</taxon>
        <taxon>Bacillati</taxon>
        <taxon>Actinomycetota</taxon>
        <taxon>Actinomycetes</taxon>
        <taxon>Streptosporangiales</taxon>
        <taxon>Streptosporangiaceae</taxon>
        <taxon>Nonomuraea</taxon>
    </lineage>
</organism>
<dbReference type="GO" id="GO:0016787">
    <property type="term" value="F:hydrolase activity"/>
    <property type="evidence" value="ECO:0007669"/>
    <property type="project" value="UniProtKB-KW"/>
</dbReference>
<dbReference type="OrthoDB" id="5170249at2"/>
<dbReference type="AlphaFoldDB" id="A0A1H7XS17"/>
<dbReference type="Gene3D" id="3.40.50.1820">
    <property type="entry name" value="alpha/beta hydrolase"/>
    <property type="match status" value="1"/>
</dbReference>
<dbReference type="InterPro" id="IPR010427">
    <property type="entry name" value="DUF1023"/>
</dbReference>
<keyword evidence="5" id="KW-1185">Reference proteome</keyword>
<dbReference type="Pfam" id="PF06259">
    <property type="entry name" value="Abhydrolase_8"/>
    <property type="match status" value="1"/>
</dbReference>
<dbReference type="RefSeq" id="WP_091103058.1">
    <property type="nucleotide sequence ID" value="NZ_FOBF01000012.1"/>
</dbReference>
<gene>
    <name evidence="4" type="ORF">SAMN05660976_04922</name>
</gene>
<feature type="signal peptide" evidence="2">
    <location>
        <begin position="1"/>
        <end position="24"/>
    </location>
</feature>
<dbReference type="EMBL" id="FOBF01000012">
    <property type="protein sequence ID" value="SEM35927.1"/>
    <property type="molecule type" value="Genomic_DNA"/>
</dbReference>
<dbReference type="STRING" id="46177.SAMN05660976_04922"/>
<accession>A0A1H7XS17</accession>
<feature type="region of interest" description="Disordered" evidence="1">
    <location>
        <begin position="166"/>
        <end position="191"/>
    </location>
</feature>
<evidence type="ECO:0000256" key="1">
    <source>
        <dbReference type="SAM" id="MobiDB-lite"/>
    </source>
</evidence>
<protein>
    <submittedName>
        <fullName evidence="4">Alpha/beta hydrolase</fullName>
    </submittedName>
</protein>
<keyword evidence="2" id="KW-0732">Signal</keyword>
<reference evidence="4 5" key="1">
    <citation type="submission" date="2016-10" db="EMBL/GenBank/DDBJ databases">
        <authorList>
            <person name="de Groot N.N."/>
        </authorList>
    </citation>
    <scope>NUCLEOTIDE SEQUENCE [LARGE SCALE GENOMIC DNA]</scope>
    <source>
        <strain evidence="4 5">DSM 43357</strain>
    </source>
</reference>
<evidence type="ECO:0000313" key="4">
    <source>
        <dbReference type="EMBL" id="SEM35927.1"/>
    </source>
</evidence>
<keyword evidence="4" id="KW-0378">Hydrolase</keyword>
<evidence type="ECO:0000313" key="5">
    <source>
        <dbReference type="Proteomes" id="UP000198953"/>
    </source>
</evidence>
<evidence type="ECO:0000259" key="3">
    <source>
        <dbReference type="Pfam" id="PF06259"/>
    </source>
</evidence>
<feature type="domain" description="DUF1023" evidence="3">
    <location>
        <begin position="26"/>
        <end position="173"/>
    </location>
</feature>
<evidence type="ECO:0000256" key="2">
    <source>
        <dbReference type="SAM" id="SignalP"/>
    </source>
</evidence>
<feature type="chain" id="PRO_5011519809" evidence="2">
    <location>
        <begin position="25"/>
        <end position="300"/>
    </location>
</feature>
<dbReference type="Proteomes" id="UP000198953">
    <property type="component" value="Unassembled WGS sequence"/>
</dbReference>
<dbReference type="InterPro" id="IPR029058">
    <property type="entry name" value="AB_hydrolase_fold"/>
</dbReference>